<dbReference type="EMBL" id="ABDF02000090">
    <property type="protein sequence ID" value="EHK16847.1"/>
    <property type="molecule type" value="Genomic_DNA"/>
</dbReference>
<dbReference type="InterPro" id="IPR046341">
    <property type="entry name" value="SET_dom_sf"/>
</dbReference>
<comment type="caution">
    <text evidence="3">The sequence shown here is derived from an EMBL/GenBank/DDBJ whole genome shotgun (WGS) entry which is preliminary data.</text>
</comment>
<dbReference type="Proteomes" id="UP000007115">
    <property type="component" value="Unassembled WGS sequence"/>
</dbReference>
<dbReference type="OrthoDB" id="265717at2759"/>
<dbReference type="Gene3D" id="2.170.270.10">
    <property type="entry name" value="SET domain"/>
    <property type="match status" value="1"/>
</dbReference>
<dbReference type="Pfam" id="PF00856">
    <property type="entry name" value="SET"/>
    <property type="match status" value="1"/>
</dbReference>
<dbReference type="PROSITE" id="PS50280">
    <property type="entry name" value="SET"/>
    <property type="match status" value="1"/>
</dbReference>
<feature type="region of interest" description="Disordered" evidence="1">
    <location>
        <begin position="275"/>
        <end position="334"/>
    </location>
</feature>
<protein>
    <recommendedName>
        <fullName evidence="2">SET domain-containing protein</fullName>
    </recommendedName>
</protein>
<feature type="compositionally biased region" description="Polar residues" evidence="1">
    <location>
        <begin position="8"/>
        <end position="37"/>
    </location>
</feature>
<sequence length="357" mass="40222">MDRFHPDSGSTTSSDSQNPHLAVRTTQSRPVESGTINFKNRGLPIIHAVQPENSTANTGARATTEENAPYRPYMVNKLAVSIRNTRSSRGRGVFAICDFPEGQRIIVESPVFSCAAPVENNAAIWRTALAERWCSIPDMHQLYCKSKFVNLKEMPMGAQHLSLHQSRRFFSFVKEYAFCNPPKSLLHIYPLAGHINHACSRCANAEVWIDSGPPHRITVRLMKRVRRGEEIFINYNRPAGNPFSCAVCRDRQGIKSHLKASWHSMGQWLSKVSSPRHQDVQGAAPEPSQAIGVDVEDTTTPKKVVTKSSQPHIEITPRDAGVTPYSDTPRDDESSEISIPFRYRFMARWRLCLTRIR</sequence>
<evidence type="ECO:0000313" key="4">
    <source>
        <dbReference type="Proteomes" id="UP000007115"/>
    </source>
</evidence>
<dbReference type="HOGENOM" id="CLU_776254_0_0_1"/>
<dbReference type="OMA" id="CANAEVW"/>
<feature type="region of interest" description="Disordered" evidence="1">
    <location>
        <begin position="1"/>
        <end position="37"/>
    </location>
</feature>
<dbReference type="RefSeq" id="XP_013951042.1">
    <property type="nucleotide sequence ID" value="XM_014095567.1"/>
</dbReference>
<feature type="domain" description="SET" evidence="2">
    <location>
        <begin position="78"/>
        <end position="236"/>
    </location>
</feature>
<dbReference type="SUPFAM" id="SSF82199">
    <property type="entry name" value="SET domain"/>
    <property type="match status" value="1"/>
</dbReference>
<evidence type="ECO:0000313" key="3">
    <source>
        <dbReference type="EMBL" id="EHK16847.1"/>
    </source>
</evidence>
<keyword evidence="4" id="KW-1185">Reference proteome</keyword>
<gene>
    <name evidence="3" type="ORF">TRIVIDRAFT_65412</name>
</gene>
<organism evidence="3 4">
    <name type="scientific">Hypocrea virens (strain Gv29-8 / FGSC 10586)</name>
    <name type="common">Gliocladium virens</name>
    <name type="synonym">Trichoderma virens</name>
    <dbReference type="NCBI Taxonomy" id="413071"/>
    <lineage>
        <taxon>Eukaryota</taxon>
        <taxon>Fungi</taxon>
        <taxon>Dikarya</taxon>
        <taxon>Ascomycota</taxon>
        <taxon>Pezizomycotina</taxon>
        <taxon>Sordariomycetes</taxon>
        <taxon>Hypocreomycetidae</taxon>
        <taxon>Hypocreales</taxon>
        <taxon>Hypocreaceae</taxon>
        <taxon>Trichoderma</taxon>
    </lineage>
</organism>
<dbReference type="SMART" id="SM00317">
    <property type="entry name" value="SET"/>
    <property type="match status" value="1"/>
</dbReference>
<accession>G9NA81</accession>
<dbReference type="GeneID" id="25796711"/>
<name>G9NA81_HYPVG</name>
<dbReference type="VEuPathDB" id="FungiDB:TRIVIDRAFT_65412"/>
<dbReference type="eggNOG" id="ENOG502TE6H">
    <property type="taxonomic scope" value="Eukaryota"/>
</dbReference>
<evidence type="ECO:0000256" key="1">
    <source>
        <dbReference type="SAM" id="MobiDB-lite"/>
    </source>
</evidence>
<dbReference type="InterPro" id="IPR001214">
    <property type="entry name" value="SET_dom"/>
</dbReference>
<reference evidence="3 4" key="1">
    <citation type="journal article" date="2011" name="Genome Biol.">
        <title>Comparative genome sequence analysis underscores mycoparasitism as the ancestral life style of Trichoderma.</title>
        <authorList>
            <person name="Kubicek C.P."/>
            <person name="Herrera-Estrella A."/>
            <person name="Seidl-Seiboth V."/>
            <person name="Martinez D.A."/>
            <person name="Druzhinina I.S."/>
            <person name="Thon M."/>
            <person name="Zeilinger S."/>
            <person name="Casas-Flores S."/>
            <person name="Horwitz B.A."/>
            <person name="Mukherjee P.K."/>
            <person name="Mukherjee M."/>
            <person name="Kredics L."/>
            <person name="Alcaraz L.D."/>
            <person name="Aerts A."/>
            <person name="Antal Z."/>
            <person name="Atanasova L."/>
            <person name="Cervantes-Badillo M.G."/>
            <person name="Challacombe J."/>
            <person name="Chertkov O."/>
            <person name="McCluskey K."/>
            <person name="Coulpier F."/>
            <person name="Deshpande N."/>
            <person name="von Doehren H."/>
            <person name="Ebbole D.J."/>
            <person name="Esquivel-Naranjo E.U."/>
            <person name="Fekete E."/>
            <person name="Flipphi M."/>
            <person name="Glaser F."/>
            <person name="Gomez-Rodriguez E.Y."/>
            <person name="Gruber S."/>
            <person name="Han C."/>
            <person name="Henrissat B."/>
            <person name="Hermosa R."/>
            <person name="Hernandez-Onate M."/>
            <person name="Karaffa L."/>
            <person name="Kosti I."/>
            <person name="Le Crom S."/>
            <person name="Lindquist E."/>
            <person name="Lucas S."/>
            <person name="Luebeck M."/>
            <person name="Luebeck P.S."/>
            <person name="Margeot A."/>
            <person name="Metz B."/>
            <person name="Misra M."/>
            <person name="Nevalainen H."/>
            <person name="Omann M."/>
            <person name="Packer N."/>
            <person name="Perrone G."/>
            <person name="Uresti-Rivera E.E."/>
            <person name="Salamov A."/>
            <person name="Schmoll M."/>
            <person name="Seiboth B."/>
            <person name="Shapiro H."/>
            <person name="Sukno S."/>
            <person name="Tamayo-Ramos J.A."/>
            <person name="Tisch D."/>
            <person name="Wiest A."/>
            <person name="Wilkinson H.H."/>
            <person name="Zhang M."/>
            <person name="Coutinho P.M."/>
            <person name="Kenerley C.M."/>
            <person name="Monte E."/>
            <person name="Baker S.E."/>
            <person name="Grigoriev I.V."/>
        </authorList>
    </citation>
    <scope>NUCLEOTIDE SEQUENCE [LARGE SCALE GENOMIC DNA]</scope>
    <source>
        <strain evidence="4">Gv29-8 / FGSC 10586</strain>
    </source>
</reference>
<evidence type="ECO:0000259" key="2">
    <source>
        <dbReference type="PROSITE" id="PS50280"/>
    </source>
</evidence>
<dbReference type="InParanoid" id="G9NA81"/>
<dbReference type="AlphaFoldDB" id="G9NA81"/>
<proteinExistence type="predicted"/>